<feature type="non-terminal residue" evidence="1">
    <location>
        <position position="105"/>
    </location>
</feature>
<proteinExistence type="predicted"/>
<organism evidence="1">
    <name type="scientific">marine sediment metagenome</name>
    <dbReference type="NCBI Taxonomy" id="412755"/>
    <lineage>
        <taxon>unclassified sequences</taxon>
        <taxon>metagenomes</taxon>
        <taxon>ecological metagenomes</taxon>
    </lineage>
</organism>
<dbReference type="InterPro" id="IPR013783">
    <property type="entry name" value="Ig-like_fold"/>
</dbReference>
<gene>
    <name evidence="1" type="ORF">S03H2_13872</name>
</gene>
<name>X1G677_9ZZZZ</name>
<accession>X1G677</accession>
<dbReference type="EMBL" id="BARU01007032">
    <property type="protein sequence ID" value="GAH40360.1"/>
    <property type="molecule type" value="Genomic_DNA"/>
</dbReference>
<sequence length="105" mass="11323">MSYLSGIKPISVEKKADLPILGEKTVFKISLNSLSGAWGTATPQTSQMELIANVYNDNLYPLLIPKIECFIESNGMSIGFGETGLVNAMLPKSDKDIEIAATLDT</sequence>
<dbReference type="AlphaFoldDB" id="X1G677"/>
<comment type="caution">
    <text evidence="1">The sequence shown here is derived from an EMBL/GenBank/DDBJ whole genome shotgun (WGS) entry which is preliminary data.</text>
</comment>
<evidence type="ECO:0000313" key="1">
    <source>
        <dbReference type="EMBL" id="GAH40360.1"/>
    </source>
</evidence>
<protein>
    <submittedName>
        <fullName evidence="1">Uncharacterized protein</fullName>
    </submittedName>
</protein>
<dbReference type="Gene3D" id="2.60.40.10">
    <property type="entry name" value="Immunoglobulins"/>
    <property type="match status" value="1"/>
</dbReference>
<reference evidence="1" key="1">
    <citation type="journal article" date="2014" name="Front. Microbiol.">
        <title>High frequency of phylogenetically diverse reductive dehalogenase-homologous genes in deep subseafloor sedimentary metagenomes.</title>
        <authorList>
            <person name="Kawai M."/>
            <person name="Futagami T."/>
            <person name="Toyoda A."/>
            <person name="Takaki Y."/>
            <person name="Nishi S."/>
            <person name="Hori S."/>
            <person name="Arai W."/>
            <person name="Tsubouchi T."/>
            <person name="Morono Y."/>
            <person name="Uchiyama I."/>
            <person name="Ito T."/>
            <person name="Fujiyama A."/>
            <person name="Inagaki F."/>
            <person name="Takami H."/>
        </authorList>
    </citation>
    <scope>NUCLEOTIDE SEQUENCE</scope>
    <source>
        <strain evidence="1">Expedition CK06-06</strain>
    </source>
</reference>